<dbReference type="SUPFAM" id="SSF48452">
    <property type="entry name" value="TPR-like"/>
    <property type="match status" value="7"/>
</dbReference>
<comment type="caution">
    <text evidence="3">The sequence shown here is derived from an EMBL/GenBank/DDBJ whole genome shotgun (WGS) entry which is preliminary data.</text>
</comment>
<dbReference type="Proteomes" id="UP000275408">
    <property type="component" value="Unassembled WGS sequence"/>
</dbReference>
<dbReference type="Pfam" id="PF13424">
    <property type="entry name" value="TPR_12"/>
    <property type="match status" value="8"/>
</dbReference>
<dbReference type="OrthoDB" id="10040854at2759"/>
<dbReference type="Pfam" id="PF13181">
    <property type="entry name" value="TPR_8"/>
    <property type="match status" value="2"/>
</dbReference>
<protein>
    <recommendedName>
        <fullName evidence="2">CHAT domain-containing protein</fullName>
    </recommendedName>
</protein>
<dbReference type="InterPro" id="IPR011990">
    <property type="entry name" value="TPR-like_helical_dom_sf"/>
</dbReference>
<feature type="repeat" description="TPR" evidence="1">
    <location>
        <begin position="1111"/>
        <end position="1144"/>
    </location>
</feature>
<proteinExistence type="predicted"/>
<dbReference type="Gene3D" id="1.25.40.10">
    <property type="entry name" value="Tetratricopeptide repeat domain"/>
    <property type="match status" value="6"/>
</dbReference>
<feature type="repeat" description="TPR" evidence="1">
    <location>
        <begin position="1151"/>
        <end position="1184"/>
    </location>
</feature>
<name>A0A3M6ULL0_POCDA</name>
<feature type="repeat" description="TPR" evidence="1">
    <location>
        <begin position="403"/>
        <end position="436"/>
    </location>
</feature>
<gene>
    <name evidence="3" type="ORF">pdam_00004611</name>
</gene>
<dbReference type="PROSITE" id="PS50005">
    <property type="entry name" value="TPR"/>
    <property type="match status" value="10"/>
</dbReference>
<keyword evidence="1" id="KW-0802">TPR repeat</keyword>
<dbReference type="PROSITE" id="PS50293">
    <property type="entry name" value="TPR_REGION"/>
    <property type="match status" value="1"/>
</dbReference>
<dbReference type="InterPro" id="IPR019734">
    <property type="entry name" value="TPR_rpt"/>
</dbReference>
<dbReference type="SMART" id="SM00028">
    <property type="entry name" value="TPR"/>
    <property type="match status" value="25"/>
</dbReference>
<dbReference type="InterPro" id="IPR024983">
    <property type="entry name" value="CHAT_dom"/>
</dbReference>
<feature type="repeat" description="TPR" evidence="1">
    <location>
        <begin position="1271"/>
        <end position="1304"/>
    </location>
</feature>
<feature type="repeat" description="TPR" evidence="1">
    <location>
        <begin position="1391"/>
        <end position="1424"/>
    </location>
</feature>
<reference evidence="3 4" key="1">
    <citation type="journal article" date="2018" name="Sci. Rep.">
        <title>Comparative analysis of the Pocillopora damicornis genome highlights role of immune system in coral evolution.</title>
        <authorList>
            <person name="Cunning R."/>
            <person name="Bay R.A."/>
            <person name="Gillette P."/>
            <person name="Baker A.C."/>
            <person name="Traylor-Knowles N."/>
        </authorList>
    </citation>
    <scope>NUCLEOTIDE SEQUENCE [LARGE SCALE GENOMIC DNA]</scope>
    <source>
        <strain evidence="3">RSMAS</strain>
        <tissue evidence="3">Whole animal</tissue>
    </source>
</reference>
<keyword evidence="4" id="KW-1185">Reference proteome</keyword>
<sequence length="1893" mass="214335">MKKSLIAYTVADFLFNSHLYHKAIAMYRETQVLLRGSKVKLEIELHYKLARSYVGINELNESLESYRQLLKFNEEVRDKDWDVIAFRDISDVHRSLGQHAHSIFFLRKILQIVQKAEDKQVAGEVYRKMGDSYHNLSKLDKSIECHNYALKICREIGDKQMEGDVLFSLGGTHRDLAHYSEAIKCLEESLEIFKKFGKCKAEGESYRGLGMTYQEKGDYDKALECHFKSLELMVEHGNEVDVGVSYNNIGTTYNAKSRNYEALNYFQKSLAIMEKCARKTGLGKAHHGHGLCYMGLGRYAEAIEHQLQAVKILEETGIMFEIGRARNQLGNMYNVIGQMKEAMHSFQKAIKCSQTAGDRKTESNAYRGLGDVSVCLGNHFQGEKYFQRALKIAKETGDKNQEANSYSGLGFCYMSCGRFKESLDNFNLAIPIMEEMGIDSDLAGTLINAGSTYKALGKLKKAKKLREKALKITRKIGDKGREQKALHLLGISYSEEGEIKKAKACFSKSIACAEKNRELLQDEHKLSLDNLTFLSYKSLCSLHIKQGRARALGDLLSKKYGIQRKNSHEFYSNSVRELSIRNQKTILFIAKPFGGRELYSWVLEDAEIQFKSLQFKMAENPIDLLTNLQRGQSLPECEDRSLSAYYGLKPSSEKIKDKRGQRLMEEEEEEGEEKEDSGFHRWYKNIFTPVADLLHRQEIIIIPEGDLFMVPFCALCDNNDKFLSETFRIRLIPSLIALRMIQDSPGDYHSATGALIVGNPSVPPQTKLPSLPGARREALEIAELLGVSATVGDEATKKQVLRQIRNVSLIHIAAHGDAERGEIALASNCPSRRTLREEDFMLTMEDVAKVGTRAKLVVLSCCHSGKGQIMKSEGVVGISRAFLAAGARSVLVTLWAVDDRATKEFMIRFYGHLKCDKLSASEALHQTIKWMRDSKRYRVKDWAPFVLIRDDAGDFLYQSHIYQKAIDLYKEAQVLLNECGLEVESFNFGQMLLHYKLALSYVGLNDFTEALESYRRLLRVNEGIGNKDWEVRAYRGISDIHCSMGQHVHSILFLRKLLQVAKETGNKRDEIAAYATMGDSYYSLGKQDLSIKCQNDALKICEEIGDKETEGDILRELGGKYRNLARYPEAIRYLEKSLEIFKEIGKSRKEGYSYQYLGMTYHEKGDYNKALECHFQSLRLMAEHGDEVDAGVCYNNIGTTYNAISRNNDALAYFKTSLEIMKKCGSKEQLGLAHHSLGLCYTPLGQFAKALEHQVEAVNILGETGNKLRVGRAHNLLGNIYNAIGQKKEAMNSFTEAIRCSQTIGDRRSESGSYLGLGDVCICLGNPGEGEEYTKKALRLTKETGDKYNEAMSYGSLGFCYMCCGRFKESIENFNLGISIMQELNDKRGEATALINLGSVYETLGNLKKAKQILQKALKITRNIGDTGKEHEALTFLGICNRREGELKKAHDFFSESITCAERNRELLRDEHKLSLDNMTFTSYYELCSLRIKRGRARALGDLLSKKYGIQRHNSHEFYLNCLRNLSIKNPSTILFMATHRFDKYFWVLEGGEIQFKSLKCKVAKDAIELLKSLLRGKSVPECEDRSLSAYYGLKSSSREIKGKSRQRLVEEEEEEEEKEDTNLYQWYNDIFAPIADLVHRQDIIIIPEGEDFMVPFCALCDHNDKFLSETFRIRLIPSLTALRMIQDSPEDYHSITGALIVGNPSVPPQTKLPSLPGARREALEIAELLGVSPTVGDEATKKHVLQRIREVSLIHIAAHGDPERGEIALASSFPSRRSPRKDDFMLTMEDVAKVGTRAKLVVLSCCHSGKGQIMKSEGVVAGARSVLATLWAVDDRATKEFMIRFYGHLKRDKLSASEALHQTMKWMRDSKRYRVNEWAPFVLCGDDVNLDL</sequence>
<feature type="repeat" description="TPR" evidence="1">
    <location>
        <begin position="323"/>
        <end position="356"/>
    </location>
</feature>
<feature type="domain" description="CHAT" evidence="2">
    <location>
        <begin position="686"/>
        <end position="950"/>
    </location>
</feature>
<dbReference type="PANTHER" id="PTHR10098">
    <property type="entry name" value="RAPSYN-RELATED"/>
    <property type="match status" value="1"/>
</dbReference>
<feature type="domain" description="CHAT" evidence="2">
    <location>
        <begin position="1628"/>
        <end position="1887"/>
    </location>
</feature>
<dbReference type="PANTHER" id="PTHR10098:SF108">
    <property type="entry name" value="TETRATRICOPEPTIDE REPEAT PROTEIN 28"/>
    <property type="match status" value="1"/>
</dbReference>
<dbReference type="EMBL" id="RCHS01001247">
    <property type="protein sequence ID" value="RMX54512.1"/>
    <property type="molecule type" value="Genomic_DNA"/>
</dbReference>
<feature type="repeat" description="TPR" evidence="1">
    <location>
        <begin position="203"/>
        <end position="236"/>
    </location>
</feature>
<accession>A0A3M6ULL0</accession>
<dbReference type="Pfam" id="PF12770">
    <property type="entry name" value="CHAT"/>
    <property type="match status" value="2"/>
</dbReference>
<feature type="repeat" description="TPR" evidence="1">
    <location>
        <begin position="991"/>
        <end position="1024"/>
    </location>
</feature>
<organism evidence="3 4">
    <name type="scientific">Pocillopora damicornis</name>
    <name type="common">Cauliflower coral</name>
    <name type="synonym">Millepora damicornis</name>
    <dbReference type="NCBI Taxonomy" id="46731"/>
    <lineage>
        <taxon>Eukaryota</taxon>
        <taxon>Metazoa</taxon>
        <taxon>Cnidaria</taxon>
        <taxon>Anthozoa</taxon>
        <taxon>Hexacorallia</taxon>
        <taxon>Scleractinia</taxon>
        <taxon>Astrocoeniina</taxon>
        <taxon>Pocilloporidae</taxon>
        <taxon>Pocillopora</taxon>
    </lineage>
</organism>
<feature type="repeat" description="TPR" evidence="1">
    <location>
        <begin position="483"/>
        <end position="516"/>
    </location>
</feature>
<evidence type="ECO:0000259" key="2">
    <source>
        <dbReference type="Pfam" id="PF12770"/>
    </source>
</evidence>
<evidence type="ECO:0000313" key="4">
    <source>
        <dbReference type="Proteomes" id="UP000275408"/>
    </source>
</evidence>
<feature type="repeat" description="TPR" evidence="1">
    <location>
        <begin position="43"/>
        <end position="76"/>
    </location>
</feature>
<evidence type="ECO:0000313" key="3">
    <source>
        <dbReference type="EMBL" id="RMX54512.1"/>
    </source>
</evidence>
<evidence type="ECO:0000256" key="1">
    <source>
        <dbReference type="PROSITE-ProRule" id="PRU00339"/>
    </source>
</evidence>